<reference evidence="2" key="1">
    <citation type="submission" date="2009-03" db="EMBL/GenBank/DDBJ databases">
        <title>Complete genome sequence of Edwardsiella ictaluri 93-146.</title>
        <authorList>
            <person name="Williams M.L."/>
            <person name="Gillaspy A.F."/>
            <person name="Dyer D.W."/>
            <person name="Thune R.L."/>
            <person name="Waldbieser G.C."/>
            <person name="Schuster S.C."/>
            <person name="Gipson J."/>
            <person name="Zaitshik J."/>
            <person name="Landry C."/>
            <person name="Lawrence M.L."/>
        </authorList>
    </citation>
    <scope>NUCLEOTIDE SEQUENCE [LARGE SCALE GENOMIC DNA]</scope>
    <source>
        <strain evidence="2">93-146</strain>
    </source>
</reference>
<evidence type="ECO:0000313" key="2">
    <source>
        <dbReference type="Proteomes" id="UP000001485"/>
    </source>
</evidence>
<name>C5B7Y0_EDWI9</name>
<accession>C5B7Y0</accession>
<sequence length="38" mass="4558">MTRPRRAKESMAIKRIMKGADPDGVLFPHRTKPYLYYY</sequence>
<evidence type="ECO:0000313" key="1">
    <source>
        <dbReference type="EMBL" id="ACR68716.1"/>
    </source>
</evidence>
<dbReference type="HOGENOM" id="CLU_3327316_0_0_6"/>
<dbReference type="Proteomes" id="UP000001485">
    <property type="component" value="Chromosome"/>
</dbReference>
<proteinExistence type="predicted"/>
<protein>
    <submittedName>
        <fullName evidence="1">Uncharacterized protein</fullName>
    </submittedName>
</protein>
<reference evidence="1 2" key="2">
    <citation type="journal article" date="2012" name="J. Bacteriol.">
        <title>Genome Sequence of Edwardsiella ictaluri 93-146, a Strain Associated with a Natural Channel Catfish Outbreak of Enteric Septicemia of Catfish.</title>
        <authorList>
            <person name="Williams M.L."/>
            <person name="Gillaspy A.F."/>
            <person name="Dyer D.W."/>
            <person name="Thune R.L."/>
            <person name="Waldbieser G.C."/>
            <person name="Schuster S.C."/>
            <person name="Gipson J."/>
            <person name="Zaitshik J."/>
            <person name="Landry C."/>
            <person name="Banes M.M."/>
            <person name="Lawrence M.L."/>
        </authorList>
    </citation>
    <scope>NUCLEOTIDE SEQUENCE [LARGE SCALE GENOMIC DNA]</scope>
    <source>
        <strain evidence="1 2">93-146</strain>
    </source>
</reference>
<dbReference type="AlphaFoldDB" id="C5B7Y0"/>
<dbReference type="EMBL" id="CP001600">
    <property type="protein sequence ID" value="ACR68716.1"/>
    <property type="molecule type" value="Genomic_DNA"/>
</dbReference>
<gene>
    <name evidence="1" type="ordered locus">NT01EI_1530</name>
</gene>
<organism evidence="1 2">
    <name type="scientific">Edwardsiella ictaluri (strain 93-146)</name>
    <dbReference type="NCBI Taxonomy" id="634503"/>
    <lineage>
        <taxon>Bacteria</taxon>
        <taxon>Pseudomonadati</taxon>
        <taxon>Pseudomonadota</taxon>
        <taxon>Gammaproteobacteria</taxon>
        <taxon>Enterobacterales</taxon>
        <taxon>Hafniaceae</taxon>
        <taxon>Edwardsiella</taxon>
    </lineage>
</organism>
<dbReference type="KEGG" id="eic:NT01EI_1530"/>